<feature type="compositionally biased region" description="Basic and acidic residues" evidence="1">
    <location>
        <begin position="89"/>
        <end position="98"/>
    </location>
</feature>
<dbReference type="Proteomes" id="UP000006038">
    <property type="component" value="Chromosome 1"/>
</dbReference>
<reference evidence="2" key="2">
    <citation type="submission" date="2013-04" db="UniProtKB">
        <authorList>
            <consortium name="EnsemblPlants"/>
        </authorList>
    </citation>
    <scope>IDENTIFICATION</scope>
</reference>
<dbReference type="Gramene" id="OB01G44450.1">
    <property type="protein sequence ID" value="OB01G44450.1"/>
    <property type="gene ID" value="OB01G44450"/>
</dbReference>
<evidence type="ECO:0000313" key="3">
    <source>
        <dbReference type="Proteomes" id="UP000006038"/>
    </source>
</evidence>
<evidence type="ECO:0000256" key="1">
    <source>
        <dbReference type="SAM" id="MobiDB-lite"/>
    </source>
</evidence>
<name>J3L5D9_ORYBR</name>
<sequence>MTVATAAMKMQQLTKEDEVAVGNKGIAHVGTGPMKTTTQTLVGSGWWKRDHHDDDGDDRQGDRGRDLARGFFNGNTRSRRDRTRSPRPRNKEYNDRSGGRRTHGAGPTEAQHGGGELSGAAGPNSQHAPDPAQQKEIVAMDTGAGDIGHMDHTAVDDDEEATSNAELPPLDTVVVDMTTVIDQATRDVDTLPPKTNDSTPPKLIMQVNELFVSPPKPIISMPPATAGAVVGRRAKPRLLPSSTNTRHSARLVRQPALTAMERCQRVLLRRMGLMQKEDDVTAIQEVLAQYIAMFDGPLPPDVIATLTTVFGIDNEDNNNPTNAIVRVMGEGIADAVEEVEEALA</sequence>
<accession>J3L5D9</accession>
<dbReference type="AlphaFoldDB" id="J3L5D9"/>
<keyword evidence="3" id="KW-1185">Reference proteome</keyword>
<feature type="compositionally biased region" description="Basic residues" evidence="1">
    <location>
        <begin position="77"/>
        <end position="88"/>
    </location>
</feature>
<feature type="compositionally biased region" description="Basic and acidic residues" evidence="1">
    <location>
        <begin position="47"/>
        <end position="68"/>
    </location>
</feature>
<feature type="region of interest" description="Disordered" evidence="1">
    <location>
        <begin position="26"/>
        <end position="132"/>
    </location>
</feature>
<proteinExistence type="predicted"/>
<dbReference type="HOGENOM" id="CLU_807452_0_0_1"/>
<protein>
    <submittedName>
        <fullName evidence="2">Uncharacterized protein</fullName>
    </submittedName>
</protein>
<evidence type="ECO:0000313" key="2">
    <source>
        <dbReference type="EnsemblPlants" id="OB01G44450.1"/>
    </source>
</evidence>
<reference evidence="2" key="1">
    <citation type="journal article" date="2013" name="Nat. Commun.">
        <title>Whole-genome sequencing of Oryza brachyantha reveals mechanisms underlying Oryza genome evolution.</title>
        <authorList>
            <person name="Chen J."/>
            <person name="Huang Q."/>
            <person name="Gao D."/>
            <person name="Wang J."/>
            <person name="Lang Y."/>
            <person name="Liu T."/>
            <person name="Li B."/>
            <person name="Bai Z."/>
            <person name="Luis Goicoechea J."/>
            <person name="Liang C."/>
            <person name="Chen C."/>
            <person name="Zhang W."/>
            <person name="Sun S."/>
            <person name="Liao Y."/>
            <person name="Zhang X."/>
            <person name="Yang L."/>
            <person name="Song C."/>
            <person name="Wang M."/>
            <person name="Shi J."/>
            <person name="Liu G."/>
            <person name="Liu J."/>
            <person name="Zhou H."/>
            <person name="Zhou W."/>
            <person name="Yu Q."/>
            <person name="An N."/>
            <person name="Chen Y."/>
            <person name="Cai Q."/>
            <person name="Wang B."/>
            <person name="Liu B."/>
            <person name="Min J."/>
            <person name="Huang Y."/>
            <person name="Wu H."/>
            <person name="Li Z."/>
            <person name="Zhang Y."/>
            <person name="Yin Y."/>
            <person name="Song W."/>
            <person name="Jiang J."/>
            <person name="Jackson S.A."/>
            <person name="Wing R.A."/>
            <person name="Wang J."/>
            <person name="Chen M."/>
        </authorList>
    </citation>
    <scope>NUCLEOTIDE SEQUENCE [LARGE SCALE GENOMIC DNA]</scope>
    <source>
        <strain evidence="2">cv. IRGC 101232</strain>
    </source>
</reference>
<organism evidence="2">
    <name type="scientific">Oryza brachyantha</name>
    <name type="common">malo sina</name>
    <dbReference type="NCBI Taxonomy" id="4533"/>
    <lineage>
        <taxon>Eukaryota</taxon>
        <taxon>Viridiplantae</taxon>
        <taxon>Streptophyta</taxon>
        <taxon>Embryophyta</taxon>
        <taxon>Tracheophyta</taxon>
        <taxon>Spermatophyta</taxon>
        <taxon>Magnoliopsida</taxon>
        <taxon>Liliopsida</taxon>
        <taxon>Poales</taxon>
        <taxon>Poaceae</taxon>
        <taxon>BOP clade</taxon>
        <taxon>Oryzoideae</taxon>
        <taxon>Oryzeae</taxon>
        <taxon>Oryzinae</taxon>
        <taxon>Oryza</taxon>
    </lineage>
</organism>
<dbReference type="EnsemblPlants" id="OB01G44450.1">
    <property type="protein sequence ID" value="OB01G44450.1"/>
    <property type="gene ID" value="OB01G44450"/>
</dbReference>